<sequence>MPEKDSYQQIYLLPASLHNLTMSQRQRQSFSTLQFIIYAHVLLLFSLSNAWTASPRSVRRIASISTERLGHSQASLNVPGNIRSSIRLHSSQNVEAAPLHNERAASISIHIHASKQSNGITARFANMERAESELLQWADDYRKRINNEDVEKPYAGVFHNVISGILALPKQSTSDPTESVVSIDHDEAMDQLRTVMKQSKRTKLTEQHSESSSARATRLLDLMESLHEPLGLIYDEVIASHCMDALEYLQSSHTNTGEEAFNYAWKSAKSALALLNRSEELYRETGESIQLPSISSYISLMDVWKAIAVKSEENSNVKRREEALDTVKSLHIRRMEVYSFNPVESDGVKGNHYNLLPMEITVSDVQVVLQYASEMLHKAEPSYPLPTFNDSIGTWHFNQLIFDLAKYPQSFSGPLAQDLLEYMVATVKLHDKATNDSNDNNSDTSTKNNPIVPKPNTDTINGVLKAWMVTPRIDDAARRAEAVLAQLAIWQSEGTLWSVSPDIVSYNTVISCWKESGIPGSAARSTEILTLLEANTTDISPDEITYGSCIGAWAEAAYRGEKGAVRRAEEILTRMYQRSKADPLNCRAPNTRCFNAILLACANGREKGGGKRALDLLRFMERLQSEGYDDVQPDSYTLNIVVKALTNCGEEGAAEKANEILKRMEGSKDDGRLKADLFSYNSVLDALAKKGDAVAAEALLNQMYKRAKRESGAETPNAFSYTAVLSAYARHEDKATAVNRAEALVNDLETKWASGETDSRPDTSVYNALINCWAKSGDKKTLYRVTQILDLMEELGLQGGDSDVMPNSRTYCAVLDALSRSKNWKAYNESLNILDRMEELYAEGYESVRPCVRAYSIVISTIARSRKKGKAIKAQEVLHRMENEYRKGNTEARPNVYSYNAVLNAAAHTPRGDEKEQEEAFKVACLTFDQLRMSAHLKPTNISYGTFLKAIKNHMPSSDVRDDLVKSVFRRCCRDGQVGTLVLRNMKHLASAELYQSLLEGESNFDLPKSWSVNVKEAPTLATATL</sequence>
<feature type="repeat" description="PPR" evidence="2">
    <location>
        <begin position="676"/>
        <end position="710"/>
    </location>
</feature>
<reference evidence="5 6" key="1">
    <citation type="submission" date="2024-10" db="EMBL/GenBank/DDBJ databases">
        <title>Updated reference genomes for cyclostephanoid diatoms.</title>
        <authorList>
            <person name="Roberts W.R."/>
            <person name="Alverson A.J."/>
        </authorList>
    </citation>
    <scope>NUCLEOTIDE SEQUENCE [LARGE SCALE GENOMIC DNA]</scope>
    <source>
        <strain evidence="5 6">AJA010-31</strain>
    </source>
</reference>
<evidence type="ECO:0000256" key="2">
    <source>
        <dbReference type="PROSITE-ProRule" id="PRU00708"/>
    </source>
</evidence>
<keyword evidence="6" id="KW-1185">Reference proteome</keyword>
<evidence type="ECO:0000313" key="6">
    <source>
        <dbReference type="Proteomes" id="UP001530400"/>
    </source>
</evidence>
<evidence type="ECO:0000256" key="3">
    <source>
        <dbReference type="SAM" id="MobiDB-lite"/>
    </source>
</evidence>
<keyword evidence="4" id="KW-0812">Transmembrane</keyword>
<evidence type="ECO:0000313" key="5">
    <source>
        <dbReference type="EMBL" id="KAL3765476.1"/>
    </source>
</evidence>
<dbReference type="PANTHER" id="PTHR47942:SF63">
    <property type="entry name" value="PENTATRICOPEPTIDE REPEAT-CONTAINING PROTEIN"/>
    <property type="match status" value="1"/>
</dbReference>
<dbReference type="PANTHER" id="PTHR47942">
    <property type="entry name" value="TETRATRICOPEPTIDE REPEAT (TPR)-LIKE SUPERFAMILY PROTEIN-RELATED"/>
    <property type="match status" value="1"/>
</dbReference>
<dbReference type="Gene3D" id="1.25.40.10">
    <property type="entry name" value="Tetratricopeptide repeat domain"/>
    <property type="match status" value="3"/>
</dbReference>
<dbReference type="InterPro" id="IPR051222">
    <property type="entry name" value="PPR/CCM1_RNA-binding"/>
</dbReference>
<comment type="caution">
    <text evidence="5">The sequence shown here is derived from an EMBL/GenBank/DDBJ whole genome shotgun (WGS) entry which is preliminary data.</text>
</comment>
<feature type="compositionally biased region" description="Low complexity" evidence="3">
    <location>
        <begin position="435"/>
        <end position="449"/>
    </location>
</feature>
<keyword evidence="4" id="KW-1133">Transmembrane helix</keyword>
<evidence type="ECO:0000256" key="1">
    <source>
        <dbReference type="ARBA" id="ARBA00022737"/>
    </source>
</evidence>
<dbReference type="PROSITE" id="PS51375">
    <property type="entry name" value="PPR"/>
    <property type="match status" value="1"/>
</dbReference>
<dbReference type="InterPro" id="IPR002885">
    <property type="entry name" value="PPR_rpt"/>
</dbReference>
<keyword evidence="4" id="KW-0472">Membrane</keyword>
<evidence type="ECO:0000256" key="4">
    <source>
        <dbReference type="SAM" id="Phobius"/>
    </source>
</evidence>
<dbReference type="Proteomes" id="UP001530400">
    <property type="component" value="Unassembled WGS sequence"/>
</dbReference>
<evidence type="ECO:0008006" key="7">
    <source>
        <dbReference type="Google" id="ProtNLM"/>
    </source>
</evidence>
<dbReference type="InterPro" id="IPR011990">
    <property type="entry name" value="TPR-like_helical_dom_sf"/>
</dbReference>
<proteinExistence type="predicted"/>
<organism evidence="5 6">
    <name type="scientific">Cyclotella atomus</name>
    <dbReference type="NCBI Taxonomy" id="382360"/>
    <lineage>
        <taxon>Eukaryota</taxon>
        <taxon>Sar</taxon>
        <taxon>Stramenopiles</taxon>
        <taxon>Ochrophyta</taxon>
        <taxon>Bacillariophyta</taxon>
        <taxon>Coscinodiscophyceae</taxon>
        <taxon>Thalassiosirophycidae</taxon>
        <taxon>Stephanodiscales</taxon>
        <taxon>Stephanodiscaceae</taxon>
        <taxon>Cyclotella</taxon>
    </lineage>
</organism>
<dbReference type="AlphaFoldDB" id="A0ABD3MRJ0"/>
<protein>
    <recommendedName>
        <fullName evidence="7">Pentacotripeptide-repeat region of PRORP domain-containing protein</fullName>
    </recommendedName>
</protein>
<keyword evidence="1" id="KW-0677">Repeat</keyword>
<dbReference type="NCBIfam" id="TIGR00756">
    <property type="entry name" value="PPR"/>
    <property type="match status" value="1"/>
</dbReference>
<feature type="region of interest" description="Disordered" evidence="3">
    <location>
        <begin position="433"/>
        <end position="455"/>
    </location>
</feature>
<dbReference type="Pfam" id="PF01535">
    <property type="entry name" value="PPR"/>
    <property type="match status" value="1"/>
</dbReference>
<gene>
    <name evidence="5" type="ORF">ACHAWO_009321</name>
</gene>
<accession>A0ABD3MRJ0</accession>
<dbReference type="EMBL" id="JALLPJ020001401">
    <property type="protein sequence ID" value="KAL3765476.1"/>
    <property type="molecule type" value="Genomic_DNA"/>
</dbReference>
<name>A0ABD3MRJ0_9STRA</name>
<feature type="transmembrane region" description="Helical" evidence="4">
    <location>
        <begin position="32"/>
        <end position="51"/>
    </location>
</feature>